<dbReference type="CDD" id="cd00303">
    <property type="entry name" value="retropepsin_like"/>
    <property type="match status" value="1"/>
</dbReference>
<feature type="compositionally biased region" description="Basic and acidic residues" evidence="17">
    <location>
        <begin position="892"/>
        <end position="902"/>
    </location>
</feature>
<dbReference type="CDD" id="cd01647">
    <property type="entry name" value="RT_LTR"/>
    <property type="match status" value="1"/>
</dbReference>
<dbReference type="SUPFAM" id="SSF56672">
    <property type="entry name" value="DNA/RNA polymerases"/>
    <property type="match status" value="1"/>
</dbReference>
<comment type="caution">
    <text evidence="21">The sequence shown here is derived from an EMBL/GenBank/DDBJ whole genome shotgun (WGS) entry which is preliminary data.</text>
</comment>
<dbReference type="PANTHER" id="PTHR37984">
    <property type="entry name" value="PROTEIN CBG26694"/>
    <property type="match status" value="1"/>
</dbReference>
<evidence type="ECO:0000313" key="21">
    <source>
        <dbReference type="EMBL" id="RDB19205.1"/>
    </source>
</evidence>
<evidence type="ECO:0000259" key="19">
    <source>
        <dbReference type="PROSITE" id="PS50878"/>
    </source>
</evidence>
<feature type="compositionally biased region" description="Basic and acidic residues" evidence="17">
    <location>
        <begin position="329"/>
        <end position="339"/>
    </location>
</feature>
<dbReference type="Pfam" id="PF00385">
    <property type="entry name" value="Chromo"/>
    <property type="match status" value="1"/>
</dbReference>
<evidence type="ECO:0000256" key="13">
    <source>
        <dbReference type="ARBA" id="ARBA00022932"/>
    </source>
</evidence>
<evidence type="ECO:0000256" key="12">
    <source>
        <dbReference type="ARBA" id="ARBA00022918"/>
    </source>
</evidence>
<dbReference type="GO" id="GO:0006310">
    <property type="term" value="P:DNA recombination"/>
    <property type="evidence" value="ECO:0007669"/>
    <property type="project" value="UniProtKB-KW"/>
</dbReference>
<dbReference type="PROSITE" id="PS50994">
    <property type="entry name" value="INTEGRASE"/>
    <property type="match status" value="1"/>
</dbReference>
<dbReference type="Gene3D" id="3.30.70.270">
    <property type="match status" value="2"/>
</dbReference>
<dbReference type="GO" id="GO:0003964">
    <property type="term" value="F:RNA-directed DNA polymerase activity"/>
    <property type="evidence" value="ECO:0007669"/>
    <property type="project" value="UniProtKB-KW"/>
</dbReference>
<dbReference type="InterPro" id="IPR041373">
    <property type="entry name" value="RT_RNaseH"/>
</dbReference>
<feature type="domain" description="Reverse transcriptase" evidence="19">
    <location>
        <begin position="1449"/>
        <end position="1664"/>
    </location>
</feature>
<dbReference type="SUPFAM" id="SSF53098">
    <property type="entry name" value="Ribonuclease H-like"/>
    <property type="match status" value="1"/>
</dbReference>
<dbReference type="OrthoDB" id="433924at2759"/>
<evidence type="ECO:0000256" key="16">
    <source>
        <dbReference type="ARBA" id="ARBA00023268"/>
    </source>
</evidence>
<dbReference type="GO" id="GO:0046872">
    <property type="term" value="F:metal ion binding"/>
    <property type="evidence" value="ECO:0007669"/>
    <property type="project" value="UniProtKB-KW"/>
</dbReference>
<dbReference type="PROSITE" id="PS50878">
    <property type="entry name" value="RT_POL"/>
    <property type="match status" value="1"/>
</dbReference>
<feature type="compositionally biased region" description="Basic and acidic residues" evidence="17">
    <location>
        <begin position="395"/>
        <end position="411"/>
    </location>
</feature>
<feature type="compositionally biased region" description="Polar residues" evidence="17">
    <location>
        <begin position="1963"/>
        <end position="1974"/>
    </location>
</feature>
<dbReference type="Gene3D" id="2.40.50.40">
    <property type="match status" value="1"/>
</dbReference>
<dbReference type="SUPFAM" id="SSF54160">
    <property type="entry name" value="Chromo domain-like"/>
    <property type="match status" value="1"/>
</dbReference>
<evidence type="ECO:0000256" key="6">
    <source>
        <dbReference type="ARBA" id="ARBA00022750"/>
    </source>
</evidence>
<dbReference type="InterPro" id="IPR012337">
    <property type="entry name" value="RNaseH-like_sf"/>
</dbReference>
<feature type="compositionally biased region" description="Basic and acidic residues" evidence="17">
    <location>
        <begin position="9"/>
        <end position="25"/>
    </location>
</feature>
<dbReference type="InterPro" id="IPR023780">
    <property type="entry name" value="Chromo_domain"/>
</dbReference>
<dbReference type="GO" id="GO:0003677">
    <property type="term" value="F:DNA binding"/>
    <property type="evidence" value="ECO:0007669"/>
    <property type="project" value="UniProtKB-KW"/>
</dbReference>
<dbReference type="GO" id="GO:0005634">
    <property type="term" value="C:nucleus"/>
    <property type="evidence" value="ECO:0007669"/>
    <property type="project" value="UniProtKB-ARBA"/>
</dbReference>
<feature type="domain" description="Chromo" evidence="18">
    <location>
        <begin position="2454"/>
        <end position="2509"/>
    </location>
</feature>
<dbReference type="InterPro" id="IPR043128">
    <property type="entry name" value="Rev_trsase/Diguanyl_cyclase"/>
</dbReference>
<keyword evidence="11" id="KW-0229">DNA integration</keyword>
<dbReference type="InterPro" id="IPR016197">
    <property type="entry name" value="Chromo-like_dom_sf"/>
</dbReference>
<feature type="region of interest" description="Disordered" evidence="17">
    <location>
        <begin position="223"/>
        <end position="311"/>
    </location>
</feature>
<keyword evidence="8" id="KW-0378">Hydrolase</keyword>
<dbReference type="CDD" id="cd09274">
    <property type="entry name" value="RNase_HI_RT_Ty3"/>
    <property type="match status" value="1"/>
</dbReference>
<dbReference type="FunFam" id="3.30.70.270:FF:000023">
    <property type="entry name" value="Pol"/>
    <property type="match status" value="1"/>
</dbReference>
<dbReference type="InterPro" id="IPR036397">
    <property type="entry name" value="RNaseH_sf"/>
</dbReference>
<dbReference type="InterPro" id="IPR000953">
    <property type="entry name" value="Chromo/chromo_shadow_dom"/>
</dbReference>
<dbReference type="InterPro" id="IPR056924">
    <property type="entry name" value="SH3_Tf2-1"/>
</dbReference>
<dbReference type="InterPro" id="IPR000477">
    <property type="entry name" value="RT_dom"/>
</dbReference>
<dbReference type="Gene3D" id="3.30.420.10">
    <property type="entry name" value="Ribonuclease H-like superfamily/Ribonuclease H"/>
    <property type="match status" value="1"/>
</dbReference>
<dbReference type="SMART" id="SM00298">
    <property type="entry name" value="CHROMO"/>
    <property type="match status" value="1"/>
</dbReference>
<feature type="region of interest" description="Disordered" evidence="17">
    <location>
        <begin position="1342"/>
        <end position="1367"/>
    </location>
</feature>
<dbReference type="GO" id="GO:0003887">
    <property type="term" value="F:DNA-directed DNA polymerase activity"/>
    <property type="evidence" value="ECO:0007669"/>
    <property type="project" value="UniProtKB-KW"/>
</dbReference>
<keyword evidence="15" id="KW-0233">DNA recombination</keyword>
<dbReference type="GO" id="GO:0004519">
    <property type="term" value="F:endonuclease activity"/>
    <property type="evidence" value="ECO:0007669"/>
    <property type="project" value="UniProtKB-KW"/>
</dbReference>
<dbReference type="Pfam" id="PF00078">
    <property type="entry name" value="RVT_1"/>
    <property type="match status" value="1"/>
</dbReference>
<dbReference type="GO" id="GO:0004190">
    <property type="term" value="F:aspartic-type endopeptidase activity"/>
    <property type="evidence" value="ECO:0007669"/>
    <property type="project" value="UniProtKB-KW"/>
</dbReference>
<evidence type="ECO:0000256" key="11">
    <source>
        <dbReference type="ARBA" id="ARBA00022908"/>
    </source>
</evidence>
<proteinExistence type="predicted"/>
<dbReference type="InterPro" id="IPR041588">
    <property type="entry name" value="Integrase_H2C2"/>
</dbReference>
<dbReference type="InterPro" id="IPR001584">
    <property type="entry name" value="Integrase_cat-core"/>
</dbReference>
<keyword evidence="14" id="KW-0238">DNA-binding</keyword>
<keyword evidence="1" id="KW-0645">Protease</keyword>
<evidence type="ECO:0000256" key="15">
    <source>
        <dbReference type="ARBA" id="ARBA00023172"/>
    </source>
</evidence>
<feature type="compositionally biased region" description="Basic and acidic residues" evidence="17">
    <location>
        <begin position="420"/>
        <end position="465"/>
    </location>
</feature>
<protein>
    <submittedName>
        <fullName evidence="21">Retrovirus-related Pol polyprotein from transposon opus</fullName>
    </submittedName>
</protein>
<dbReference type="InterPro" id="IPR050951">
    <property type="entry name" value="Retrovirus_Pol_polyprotein"/>
</dbReference>
<keyword evidence="12" id="KW-0695">RNA-directed DNA polymerase</keyword>
<evidence type="ECO:0000259" key="18">
    <source>
        <dbReference type="PROSITE" id="PS50013"/>
    </source>
</evidence>
<evidence type="ECO:0000256" key="3">
    <source>
        <dbReference type="ARBA" id="ARBA00022695"/>
    </source>
</evidence>
<evidence type="ECO:0000256" key="8">
    <source>
        <dbReference type="ARBA" id="ARBA00022801"/>
    </source>
</evidence>
<keyword evidence="22" id="KW-1185">Reference proteome</keyword>
<dbReference type="Pfam" id="PF17917">
    <property type="entry name" value="RT_RNaseH"/>
    <property type="match status" value="1"/>
</dbReference>
<dbReference type="FunFam" id="3.10.10.10:FF:000007">
    <property type="entry name" value="Retrovirus-related Pol polyprotein from transposon 17.6-like Protein"/>
    <property type="match status" value="1"/>
</dbReference>
<dbReference type="InParanoid" id="A0A369JFM3"/>
<dbReference type="Pfam" id="PF17921">
    <property type="entry name" value="Integrase_H2C2"/>
    <property type="match status" value="1"/>
</dbReference>
<organism evidence="21 22">
    <name type="scientific">Hypsizygus marmoreus</name>
    <name type="common">White beech mushroom</name>
    <name type="synonym">Agaricus marmoreus</name>
    <dbReference type="NCBI Taxonomy" id="39966"/>
    <lineage>
        <taxon>Eukaryota</taxon>
        <taxon>Fungi</taxon>
        <taxon>Dikarya</taxon>
        <taxon>Basidiomycota</taxon>
        <taxon>Agaricomycotina</taxon>
        <taxon>Agaricomycetes</taxon>
        <taxon>Agaricomycetidae</taxon>
        <taxon>Agaricales</taxon>
        <taxon>Tricholomatineae</taxon>
        <taxon>Lyophyllaceae</taxon>
        <taxon>Hypsizygus</taxon>
    </lineage>
</organism>
<keyword evidence="5" id="KW-0479">Metal-binding</keyword>
<keyword evidence="6" id="KW-0064">Aspartyl protease</keyword>
<keyword evidence="7" id="KW-0255">Endonuclease</keyword>
<evidence type="ECO:0000256" key="5">
    <source>
        <dbReference type="ARBA" id="ARBA00022723"/>
    </source>
</evidence>
<sequence>MAKTQTENPETKDRDSTQPPDKPQEFRNEFEMDDEQFGSPANRLQLYSTKPHLQIQDIEDRGRDLNRHIARFALIDKLLDPLELTVNQLQLYLNRVSELSSRRTIFKVDPFDMFMHSLKGAGSLEELHASWIGLQKRIVLADRNITKYESEVVGGNVLNSPTSTNPELYNTLLFTRGAEARLNYILGNVPHHKEDFPESIGQALRDSKEDKLAFSAPSPLLKAFPTRPWEKDPPVVRYSSTGQRVELPPADWQRRTSDEQSLPKVKETTPQADLTEEKSSTPKPSGKVQESPAYDKPHNPLHPAGPSFSHFSPLMGPNVSFKMSNEFFEEHKGPKRETPPHQSMDESNILHGLGAGTPSSRRRDHNPKDWGWYHNRRGKRKGKERETYDEQYLPGDREGIAEEKRAERNDSRPQNPGNSQRDRGDKDAKPPRNERDADQNQHRQRGQRDDERPAPRQDRIPKPEPDPSSSSDSSDSDDDDRRGRSRGWNPKKTSQQRDESANSRDAPYGTVIPTVKADIKIDDLPTWDGRFNSAIQYFSDVQELADMGGYLPEALGSWLWTKLKQNSDIRRWFTLLDKESKSWAKTHYKNYLTLIKDSYLGRPWQLEVNQEFNSQSFRQAGHDYETPRGFIQRRILYTRMLTTTDDGGREEVRVAMLRAPLSWHSIIQASSIHRTIDLYSAVTENEKALIQASKVTAANVVTADNLVSMLRRVGVTVDPIRRPMAPISRPTSGPIVRNVHALDHSTRDETSEDQTATHLNDLQSNEFTDQDDLLRNVYQTFVKRQRDPPPDGYPFPKNDHVITRLKRPPPSPCKVCGSEKHWDKECPDWDTYLATQKRSAKWVTTEEQNSDLDIQYSSAYNALRDVRVSDALQLLGSSTDEHPGFEPAALDDPDKNSGRQECKTAAGALTEESPSTAQTEQITQTSEAATAERTMPGWRRATVEEIDDEYWLNEGRMPAARTYIIEAEDEMSEHEIFTETANVRSNTNDRDTEEHHEVHTTEKRFTWPKYDFRRHPVSYEDFTPSPDGPMIRLPKKRLTSWGRSASGVSVLSMKGWVGSIYNRKVDLRLDSGADITLISEEFYRSLISPPPLHKGVRLKLWQVTDKGTSIEGFVRIPIIVEDERGCLLETEAEAYVVPNMTVPILLGEDYQLTYEICPVRSIADGTTVEFGRNGPVVRAEAASSSRDFERLRQSTFMNAHFIRAKTHRRKMAKKRRQNRTTRTNPGEIRAAEDYRIRPHECKNIEVVGDLGEDKQWLLEKNLLANEGNEFFVVPNVLFSSSCPRIPVSNTSPHPRFIRKGEVIGLVTDPTKFFDTPTDLKTLEDCLTRTALLSSVIEARRESDTPKYDDAVEKEQDEYGPKTAAMPDPEVYLSSDMKEHLDVGSLPDHLREKAWTMLRKRHKAFGFDGRLGRHPARVHIRTVDGQHPIAVPMYGSSPAKRLIIDEQLDKWFEQEVIEPSISPWSAPVVIAYRNGKPRFCVDYRKLNAATIPDEFPIPRQSEILSSLSGAQVLSSLDALAGFTQLEMSPEDIEKTAFRTHRGLFQFRRMPFGLRNGPSIFQRIMQSVLSPYLWLFCLVYIDDIVIYSKTYEDHIEHLDRVLEAVEKAGLTLSPKKCHLFYSSILLLGHKVSRLGLSTHLEKVKAILDLERPKKLSQLQSFLGMVVYFSAFIPHYASICAPLFLLLRKGTRWNWGANQEYAFKAAKDALRSAPVLGHPIEGRPYRLYTDASDEALGCCLQQIQPIAIRDLKGTKAYVRLEKAYKEGKDVPKLTSTLTDRINDSPSDDKWAPVFEDTIVHVERVIGYWSRMFRSAEQRYATTEREALAAKEGLVKFQPFIEGEKITLVTDHSALQWARTYENSNRRLAAWGAIFSAFNDLVIVHRAGRVHSNVDPLSRLPRAPPDHVSPEIINEPAIQASDGWREVQEDLFNKEPAKHATFVAWDLKECTEGTSTVWATTRSTTREQQTGSPPSQDTNEQENNEGDILPPGEKYRELFDPPMVNPHIHVKVDDDTLRKFLEGYQIDGHLRERWNAAKESRDIYIPGSRYFVDHRDLLYFRDADFQPKLCVPRTLRDGILLEAHETAYETAHAGPEKLWNRLQLKFYWHRMKKDILQFCASCDVCQKTKPVNFKKFGTLIPNPIPSKPYESVSMDFVVNLPWSDGYNAVFVVVDRLTKHAQFIPTTTGLTAEEFGALFAKNVGCRYGLPETIVCDRDPRWTSTFWLAVAAAIGTKMSLSSSHHPQHDGQTEIVNKQLETMLRAYVAGDKASWSEWLHVLEYAYNSAVHASTGMSPFFLLHGFQPRKPLDLLANPKADAQPYMEHPEAKEFLLSLDVHRESARQAIAKAQDRQARTYNKGRRPTREFPIGSKVLVNPHTLEWVESKGEGAKLVQRWIGPFEVAQRINPKVYRLKMSDKYSGSPVFNIDHLKPYIESSIPNLTRSTLPETRQGKPEAEEYDVEKIVGHRFNKKSKKMEYLVRWLGYGPQFDTWQSTKDLKNAPWVVATYRKHAKL</sequence>
<gene>
    <name evidence="21" type="primary">pol_3</name>
    <name evidence="21" type="ORF">Hypma_013433</name>
</gene>
<keyword evidence="10" id="KW-0694">RNA-binding</keyword>
<name>A0A369JFM3_HYPMA</name>
<evidence type="ECO:0000259" key="20">
    <source>
        <dbReference type="PROSITE" id="PS50994"/>
    </source>
</evidence>
<dbReference type="EMBL" id="LUEZ02000080">
    <property type="protein sequence ID" value="RDB19205.1"/>
    <property type="molecule type" value="Genomic_DNA"/>
</dbReference>
<keyword evidence="4" id="KW-0540">Nuclease</keyword>
<feature type="region of interest" description="Disordered" evidence="17">
    <location>
        <begin position="329"/>
        <end position="508"/>
    </location>
</feature>
<feature type="compositionally biased region" description="Basic and acidic residues" evidence="17">
    <location>
        <begin position="1342"/>
        <end position="1359"/>
    </location>
</feature>
<feature type="region of interest" description="Disordered" evidence="17">
    <location>
        <begin position="800"/>
        <end position="819"/>
    </location>
</feature>
<evidence type="ECO:0000256" key="1">
    <source>
        <dbReference type="ARBA" id="ARBA00022670"/>
    </source>
</evidence>
<accession>A0A369JFM3</accession>
<dbReference type="GO" id="GO:0003723">
    <property type="term" value="F:RNA binding"/>
    <property type="evidence" value="ECO:0007669"/>
    <property type="project" value="UniProtKB-KW"/>
</dbReference>
<dbReference type="CDD" id="cd00024">
    <property type="entry name" value="CD_CSD"/>
    <property type="match status" value="1"/>
</dbReference>
<dbReference type="GO" id="GO:0006508">
    <property type="term" value="P:proteolysis"/>
    <property type="evidence" value="ECO:0007669"/>
    <property type="project" value="UniProtKB-KW"/>
</dbReference>
<feature type="region of interest" description="Disordered" evidence="17">
    <location>
        <begin position="877"/>
        <end position="935"/>
    </location>
</feature>
<feature type="domain" description="Integrase catalytic" evidence="20">
    <location>
        <begin position="2140"/>
        <end position="2299"/>
    </location>
</feature>
<dbReference type="Proteomes" id="UP000076154">
    <property type="component" value="Unassembled WGS sequence"/>
</dbReference>
<dbReference type="STRING" id="39966.A0A369JFM3"/>
<dbReference type="Pfam" id="PF17919">
    <property type="entry name" value="RT_RNaseH_2"/>
    <property type="match status" value="1"/>
</dbReference>
<dbReference type="PANTHER" id="PTHR37984:SF5">
    <property type="entry name" value="PROTEIN NYNRIN-LIKE"/>
    <property type="match status" value="1"/>
</dbReference>
<evidence type="ECO:0000256" key="17">
    <source>
        <dbReference type="SAM" id="MobiDB-lite"/>
    </source>
</evidence>
<dbReference type="Gene3D" id="3.10.10.10">
    <property type="entry name" value="HIV Type 1 Reverse Transcriptase, subunit A, domain 1"/>
    <property type="match status" value="1"/>
</dbReference>
<keyword evidence="2" id="KW-0808">Transferase</keyword>
<evidence type="ECO:0000313" key="22">
    <source>
        <dbReference type="Proteomes" id="UP000076154"/>
    </source>
</evidence>
<dbReference type="Gene3D" id="1.10.340.70">
    <property type="match status" value="1"/>
</dbReference>
<keyword evidence="16" id="KW-0511">Multifunctional enzyme</keyword>
<dbReference type="GO" id="GO:0006338">
    <property type="term" value="P:chromatin remodeling"/>
    <property type="evidence" value="ECO:0007669"/>
    <property type="project" value="UniProtKB-ARBA"/>
</dbReference>
<evidence type="ECO:0000256" key="9">
    <source>
        <dbReference type="ARBA" id="ARBA00022842"/>
    </source>
</evidence>
<feature type="region of interest" description="Disordered" evidence="17">
    <location>
        <begin position="1954"/>
        <end position="1988"/>
    </location>
</feature>
<dbReference type="Pfam" id="PF24626">
    <property type="entry name" value="SH3_Tf2-1"/>
    <property type="match status" value="1"/>
</dbReference>
<dbReference type="InterPro" id="IPR043502">
    <property type="entry name" value="DNA/RNA_pol_sf"/>
</dbReference>
<evidence type="ECO:0000256" key="2">
    <source>
        <dbReference type="ARBA" id="ARBA00022679"/>
    </source>
</evidence>
<feature type="compositionally biased region" description="Polar residues" evidence="17">
    <location>
        <begin position="912"/>
        <end position="928"/>
    </location>
</feature>
<dbReference type="InterPro" id="IPR041577">
    <property type="entry name" value="RT_RNaseH_2"/>
</dbReference>
<keyword evidence="9" id="KW-0460">Magnesium</keyword>
<evidence type="ECO:0000256" key="14">
    <source>
        <dbReference type="ARBA" id="ARBA00023125"/>
    </source>
</evidence>
<dbReference type="GO" id="GO:0015074">
    <property type="term" value="P:DNA integration"/>
    <property type="evidence" value="ECO:0007669"/>
    <property type="project" value="UniProtKB-KW"/>
</dbReference>
<evidence type="ECO:0000256" key="7">
    <source>
        <dbReference type="ARBA" id="ARBA00022759"/>
    </source>
</evidence>
<keyword evidence="13" id="KW-0239">DNA-directed DNA polymerase</keyword>
<reference evidence="21" key="1">
    <citation type="submission" date="2018-04" db="EMBL/GenBank/DDBJ databases">
        <title>Whole genome sequencing of Hypsizygus marmoreus.</title>
        <authorList>
            <person name="Choi I.-G."/>
            <person name="Min B."/>
            <person name="Kim J.-G."/>
            <person name="Kim S."/>
            <person name="Oh Y.-L."/>
            <person name="Kong W.-S."/>
            <person name="Park H."/>
            <person name="Jeong J."/>
            <person name="Song E.-S."/>
        </authorList>
    </citation>
    <scope>NUCLEOTIDE SEQUENCE [LARGE SCALE GENOMIC DNA]</scope>
    <source>
        <strain evidence="21">51987-8</strain>
    </source>
</reference>
<evidence type="ECO:0000256" key="10">
    <source>
        <dbReference type="ARBA" id="ARBA00022884"/>
    </source>
</evidence>
<dbReference type="PROSITE" id="PS50013">
    <property type="entry name" value="CHROMO_2"/>
    <property type="match status" value="1"/>
</dbReference>
<feature type="region of interest" description="Disordered" evidence="17">
    <location>
        <begin position="1"/>
        <end position="25"/>
    </location>
</feature>
<evidence type="ECO:0000256" key="4">
    <source>
        <dbReference type="ARBA" id="ARBA00022722"/>
    </source>
</evidence>
<keyword evidence="3" id="KW-0548">Nucleotidyltransferase</keyword>